<evidence type="ECO:0000313" key="1">
    <source>
        <dbReference type="EMBL" id="GFR81215.1"/>
    </source>
</evidence>
<proteinExistence type="predicted"/>
<comment type="caution">
    <text evidence="1">The sequence shown here is derived from an EMBL/GenBank/DDBJ whole genome shotgun (WGS) entry which is preliminary data.</text>
</comment>
<protein>
    <submittedName>
        <fullName evidence="1">Uncharacterized protein</fullName>
    </submittedName>
</protein>
<organism evidence="1 2">
    <name type="scientific">Elysia marginata</name>
    <dbReference type="NCBI Taxonomy" id="1093978"/>
    <lineage>
        <taxon>Eukaryota</taxon>
        <taxon>Metazoa</taxon>
        <taxon>Spiralia</taxon>
        <taxon>Lophotrochozoa</taxon>
        <taxon>Mollusca</taxon>
        <taxon>Gastropoda</taxon>
        <taxon>Heterobranchia</taxon>
        <taxon>Euthyneura</taxon>
        <taxon>Panpulmonata</taxon>
        <taxon>Sacoglossa</taxon>
        <taxon>Placobranchoidea</taxon>
        <taxon>Plakobranchidae</taxon>
        <taxon>Elysia</taxon>
    </lineage>
</organism>
<sequence length="155" mass="16629">MKRMITYFDTSGSMARLSQNIKHVEYSAFLIFCVVKLVTFDPVLRGVTEIGEGSRGLTAGLRLNCSSGGLGDLKNRRGRSVVKLVTYDPVLRGVTEIGEGSRGLTAGLRLNCSSGGLNSLGVVSVVESCVLEVPSLLQQPDSEAFIPTCWDTLLC</sequence>
<dbReference type="EMBL" id="BMAT01001174">
    <property type="protein sequence ID" value="GFR81215.1"/>
    <property type="molecule type" value="Genomic_DNA"/>
</dbReference>
<keyword evidence="2" id="KW-1185">Reference proteome</keyword>
<dbReference type="Proteomes" id="UP000762676">
    <property type="component" value="Unassembled WGS sequence"/>
</dbReference>
<accession>A0AAV4G9I6</accession>
<evidence type="ECO:0000313" key="2">
    <source>
        <dbReference type="Proteomes" id="UP000762676"/>
    </source>
</evidence>
<dbReference type="AlphaFoldDB" id="A0AAV4G9I6"/>
<gene>
    <name evidence="1" type="ORF">ElyMa_000599200</name>
</gene>
<reference evidence="1 2" key="1">
    <citation type="journal article" date="2021" name="Elife">
        <title>Chloroplast acquisition without the gene transfer in kleptoplastic sea slugs, Plakobranchus ocellatus.</title>
        <authorList>
            <person name="Maeda T."/>
            <person name="Takahashi S."/>
            <person name="Yoshida T."/>
            <person name="Shimamura S."/>
            <person name="Takaki Y."/>
            <person name="Nagai Y."/>
            <person name="Toyoda A."/>
            <person name="Suzuki Y."/>
            <person name="Arimoto A."/>
            <person name="Ishii H."/>
            <person name="Satoh N."/>
            <person name="Nishiyama T."/>
            <person name="Hasebe M."/>
            <person name="Maruyama T."/>
            <person name="Minagawa J."/>
            <person name="Obokata J."/>
            <person name="Shigenobu S."/>
        </authorList>
    </citation>
    <scope>NUCLEOTIDE SEQUENCE [LARGE SCALE GENOMIC DNA]</scope>
</reference>
<name>A0AAV4G9I6_9GAST</name>